<dbReference type="InterPro" id="IPR027417">
    <property type="entry name" value="P-loop_NTPase"/>
</dbReference>
<dbReference type="RefSeq" id="WP_265767656.1">
    <property type="nucleotide sequence ID" value="NZ_JAGGJA010000017.1"/>
</dbReference>
<comment type="caution">
    <text evidence="3">The sequence shown here is derived from an EMBL/GenBank/DDBJ whole genome shotgun (WGS) entry which is preliminary data.</text>
</comment>
<dbReference type="EC" id="2.7.4.9" evidence="1"/>
<accession>A0ABT3PSL1</accession>
<dbReference type="InterPro" id="IPR039430">
    <property type="entry name" value="Thymidylate_kin-like_dom"/>
</dbReference>
<comment type="caution">
    <text evidence="1">Lacks conserved residue(s) required for the propagation of feature annotation.</text>
</comment>
<keyword evidence="1" id="KW-0808">Transferase</keyword>
<reference evidence="3 4" key="1">
    <citation type="submission" date="2021-03" db="EMBL/GenBank/DDBJ databases">
        <title>Aliifodinibius sp. nov., a new bacterium isolated from saline soil.</title>
        <authorList>
            <person name="Galisteo C."/>
            <person name="De La Haba R."/>
            <person name="Sanchez-Porro C."/>
            <person name="Ventosa A."/>
        </authorList>
    </citation>
    <scope>NUCLEOTIDE SEQUENCE [LARGE SCALE GENOMIC DNA]</scope>
    <source>
        <strain evidence="3 4">1BSP15-2V2</strain>
    </source>
</reference>
<comment type="similarity">
    <text evidence="1">Belongs to the thymidylate kinase family.</text>
</comment>
<keyword evidence="1" id="KW-0547">Nucleotide-binding</keyword>
<protein>
    <recommendedName>
        <fullName evidence="1">Thymidylate kinase</fullName>
        <ecNumber evidence="1">2.7.4.9</ecNumber>
    </recommendedName>
    <alternativeName>
        <fullName evidence="1">dTMP kinase</fullName>
    </alternativeName>
</protein>
<dbReference type="Pfam" id="PF02223">
    <property type="entry name" value="Thymidylate_kin"/>
    <property type="match status" value="1"/>
</dbReference>
<dbReference type="InterPro" id="IPR018094">
    <property type="entry name" value="Thymidylate_kinase"/>
</dbReference>
<dbReference type="SUPFAM" id="SSF52540">
    <property type="entry name" value="P-loop containing nucleoside triphosphate hydrolases"/>
    <property type="match status" value="1"/>
</dbReference>
<dbReference type="Proteomes" id="UP001207918">
    <property type="component" value="Unassembled WGS sequence"/>
</dbReference>
<comment type="function">
    <text evidence="1">Phosphorylation of dTMP to form dTDP in both de novo and salvage pathways of dTTP synthesis.</text>
</comment>
<evidence type="ECO:0000313" key="4">
    <source>
        <dbReference type="Proteomes" id="UP001207918"/>
    </source>
</evidence>
<dbReference type="HAMAP" id="MF_00165">
    <property type="entry name" value="Thymidylate_kinase"/>
    <property type="match status" value="1"/>
</dbReference>
<name>A0ABT3PSL1_9BACT</name>
<keyword evidence="1" id="KW-0067">ATP-binding</keyword>
<proteinExistence type="inferred from homology"/>
<feature type="domain" description="Thymidylate kinase-like" evidence="2">
    <location>
        <begin position="5"/>
        <end position="183"/>
    </location>
</feature>
<sequence length="195" mass="22836">MLVVFEGPDNVGKTTISENVSKQLKKDNIPTQNVAFPGNQHGTLGRFIYELHHKHNYYNINHIPQISLRLLHVAAHFDTINTSILPVIDKKLVLLDRHWWSTFVYGKVGGIKREVLDKIMEIEKMAWKDIEPDIIFLINRKKPIEIRKNQKWMKLRAEYLKLAKRESVKKNIIKIENDNTIEETTQNIISILKAY</sequence>
<keyword evidence="4" id="KW-1185">Reference proteome</keyword>
<comment type="catalytic activity">
    <reaction evidence="1">
        <text>dTMP + ATP = dTDP + ADP</text>
        <dbReference type="Rhea" id="RHEA:13517"/>
        <dbReference type="ChEBI" id="CHEBI:30616"/>
        <dbReference type="ChEBI" id="CHEBI:58369"/>
        <dbReference type="ChEBI" id="CHEBI:63528"/>
        <dbReference type="ChEBI" id="CHEBI:456216"/>
        <dbReference type="EC" id="2.7.4.9"/>
    </reaction>
</comment>
<keyword evidence="1" id="KW-0418">Kinase</keyword>
<dbReference type="Gene3D" id="3.40.50.300">
    <property type="entry name" value="P-loop containing nucleotide triphosphate hydrolases"/>
    <property type="match status" value="1"/>
</dbReference>
<gene>
    <name evidence="1" type="primary">tmk</name>
    <name evidence="3" type="ORF">J6I44_18450</name>
</gene>
<evidence type="ECO:0000313" key="3">
    <source>
        <dbReference type="EMBL" id="MCW9708847.1"/>
    </source>
</evidence>
<evidence type="ECO:0000256" key="1">
    <source>
        <dbReference type="HAMAP-Rule" id="MF_00165"/>
    </source>
</evidence>
<evidence type="ECO:0000259" key="2">
    <source>
        <dbReference type="Pfam" id="PF02223"/>
    </source>
</evidence>
<keyword evidence="1" id="KW-0545">Nucleotide biosynthesis</keyword>
<organism evidence="3 4">
    <name type="scientific">Fodinibius salsisoli</name>
    <dbReference type="NCBI Taxonomy" id="2820877"/>
    <lineage>
        <taxon>Bacteria</taxon>
        <taxon>Pseudomonadati</taxon>
        <taxon>Balneolota</taxon>
        <taxon>Balneolia</taxon>
        <taxon>Balneolales</taxon>
        <taxon>Balneolaceae</taxon>
        <taxon>Fodinibius</taxon>
    </lineage>
</organism>
<dbReference type="EMBL" id="JAGGJA010000017">
    <property type="protein sequence ID" value="MCW9708847.1"/>
    <property type="molecule type" value="Genomic_DNA"/>
</dbReference>